<name>A0ABR9IIL0_RHIVS</name>
<gene>
    <name evidence="1" type="ORF">H4W29_000201</name>
</gene>
<proteinExistence type="predicted"/>
<comment type="caution">
    <text evidence="1">The sequence shown here is derived from an EMBL/GenBank/DDBJ whole genome shotgun (WGS) entry which is preliminary data.</text>
</comment>
<dbReference type="EMBL" id="JADBEC010000001">
    <property type="protein sequence ID" value="MBE1503020.1"/>
    <property type="molecule type" value="Genomic_DNA"/>
</dbReference>
<accession>A0ABR9IIL0</accession>
<evidence type="ECO:0000313" key="2">
    <source>
        <dbReference type="Proteomes" id="UP000620262"/>
    </source>
</evidence>
<protein>
    <submittedName>
        <fullName evidence="1">Uncharacterized protein</fullName>
    </submittedName>
</protein>
<keyword evidence="2" id="KW-1185">Reference proteome</keyword>
<sequence length="78" mass="9005">MGWLDAGEEIKRPQSAAAQARQIAGIVLCRLVLYVHIGAEQSLNRLRRYPCEITDGAAFELHKQQPRFRIVVKRFDIW</sequence>
<reference evidence="1 2" key="1">
    <citation type="submission" date="2020-10" db="EMBL/GenBank/DDBJ databases">
        <title>Sequencing the genomes of 1000 actinobacteria strains.</title>
        <authorList>
            <person name="Klenk H.-P."/>
        </authorList>
    </citation>
    <scope>NUCLEOTIDE SEQUENCE [LARGE SCALE GENOMIC DNA]</scope>
    <source>
        <strain evidence="1 2">DSM 7307</strain>
    </source>
</reference>
<evidence type="ECO:0000313" key="1">
    <source>
        <dbReference type="EMBL" id="MBE1503020.1"/>
    </source>
</evidence>
<dbReference type="Proteomes" id="UP000620262">
    <property type="component" value="Unassembled WGS sequence"/>
</dbReference>
<organism evidence="1 2">
    <name type="scientific">Rhizobium viscosum</name>
    <name type="common">Arthrobacter viscosus</name>
    <dbReference type="NCBI Taxonomy" id="1673"/>
    <lineage>
        <taxon>Bacteria</taxon>
        <taxon>Pseudomonadati</taxon>
        <taxon>Pseudomonadota</taxon>
        <taxon>Alphaproteobacteria</taxon>
        <taxon>Hyphomicrobiales</taxon>
        <taxon>Rhizobiaceae</taxon>
        <taxon>Rhizobium/Agrobacterium group</taxon>
        <taxon>Rhizobium</taxon>
    </lineage>
</organism>